<dbReference type="EMBL" id="CP039381">
    <property type="protein sequence ID" value="QCT07264.1"/>
    <property type="molecule type" value="Genomic_DNA"/>
</dbReference>
<keyword evidence="1" id="KW-0472">Membrane</keyword>
<evidence type="ECO:0000313" key="2">
    <source>
        <dbReference type="EMBL" id="QCT07264.1"/>
    </source>
</evidence>
<dbReference type="AlphaFoldDB" id="A0A4P8XXP2"/>
<accession>A0A4P8XXP2</accession>
<proteinExistence type="predicted"/>
<feature type="transmembrane region" description="Helical" evidence="1">
    <location>
        <begin position="12"/>
        <end position="32"/>
    </location>
</feature>
<dbReference type="OrthoDB" id="2003588at2"/>
<keyword evidence="3" id="KW-1185">Reference proteome</keyword>
<feature type="transmembrane region" description="Helical" evidence="1">
    <location>
        <begin position="102"/>
        <end position="122"/>
    </location>
</feature>
<evidence type="ECO:0008006" key="4">
    <source>
        <dbReference type="Google" id="ProtNLM"/>
    </source>
</evidence>
<dbReference type="KEGG" id="ruj:E5Z56_07785"/>
<sequence>MTIKEFIISRVQIFFTLVTLILTATVILGAIYQPDKELRYYHLLSPVILAACCVLPTCVTYFKKEPTAGQYIIRQIIELALIESVVMFLISAPEGIAKPMFYLVLGAVIAVIYVLTMVMMWLQKVQQSKKLTEQLKNFQNNMVK</sequence>
<name>A0A4P8XXP2_9FIRM</name>
<organism evidence="2 3">
    <name type="scientific">Ruminococcus bovis</name>
    <dbReference type="NCBI Taxonomy" id="2564099"/>
    <lineage>
        <taxon>Bacteria</taxon>
        <taxon>Bacillati</taxon>
        <taxon>Bacillota</taxon>
        <taxon>Clostridia</taxon>
        <taxon>Eubacteriales</taxon>
        <taxon>Oscillospiraceae</taxon>
        <taxon>Ruminococcus</taxon>
    </lineage>
</organism>
<keyword evidence="1" id="KW-1133">Transmembrane helix</keyword>
<evidence type="ECO:0000313" key="3">
    <source>
        <dbReference type="Proteomes" id="UP000301475"/>
    </source>
</evidence>
<reference evidence="2 3" key="1">
    <citation type="submission" date="2019-04" db="EMBL/GenBank/DDBJ databases">
        <authorList>
            <person name="Embree M."/>
            <person name="Gaffney J.R."/>
        </authorList>
    </citation>
    <scope>NUCLEOTIDE SEQUENCE [LARGE SCALE GENOMIC DNA]</scope>
    <source>
        <strain evidence="2 3">JE7A12</strain>
    </source>
</reference>
<feature type="transmembrane region" description="Helical" evidence="1">
    <location>
        <begin position="38"/>
        <end position="59"/>
    </location>
</feature>
<dbReference type="RefSeq" id="WP_138157304.1">
    <property type="nucleotide sequence ID" value="NZ_CP039381.1"/>
</dbReference>
<evidence type="ECO:0000256" key="1">
    <source>
        <dbReference type="SAM" id="Phobius"/>
    </source>
</evidence>
<keyword evidence="1" id="KW-0812">Transmembrane</keyword>
<feature type="transmembrane region" description="Helical" evidence="1">
    <location>
        <begin position="71"/>
        <end position="90"/>
    </location>
</feature>
<protein>
    <recommendedName>
        <fullName evidence="4">DUF3021 domain-containing protein</fullName>
    </recommendedName>
</protein>
<dbReference type="Proteomes" id="UP000301475">
    <property type="component" value="Chromosome"/>
</dbReference>
<gene>
    <name evidence="2" type="ORF">E5Z56_07785</name>
</gene>